<evidence type="ECO:0000256" key="13">
    <source>
        <dbReference type="SAM" id="Phobius"/>
    </source>
</evidence>
<dbReference type="InterPro" id="IPR003439">
    <property type="entry name" value="ABC_transporter-like_ATP-bd"/>
</dbReference>
<feature type="transmembrane region" description="Helical" evidence="13">
    <location>
        <begin position="92"/>
        <end position="113"/>
    </location>
</feature>
<evidence type="ECO:0000256" key="11">
    <source>
        <dbReference type="ARBA" id="ARBA00024220"/>
    </source>
</evidence>
<feature type="transmembrane region" description="Helical" evidence="13">
    <location>
        <begin position="579"/>
        <end position="603"/>
    </location>
</feature>
<keyword evidence="10 13" id="KW-0472">Membrane</keyword>
<dbReference type="FunFam" id="3.40.50.300:FF:000997">
    <property type="entry name" value="Multidrug resistance-associated protein 1"/>
    <property type="match status" value="1"/>
</dbReference>
<feature type="transmembrane region" description="Helical" evidence="13">
    <location>
        <begin position="189"/>
        <end position="208"/>
    </location>
</feature>
<keyword evidence="4" id="KW-0926">Vacuole</keyword>
<feature type="transmembrane region" description="Helical" evidence="13">
    <location>
        <begin position="434"/>
        <end position="457"/>
    </location>
</feature>
<comment type="similarity">
    <text evidence="2">Belongs to the ABC transporter superfamily. ABCC family. Conjugate transporter (TC 3.A.1.208) subfamily.</text>
</comment>
<dbReference type="eggNOG" id="KOG0054">
    <property type="taxonomic scope" value="Eukaryota"/>
</dbReference>
<feature type="transmembrane region" description="Helical" evidence="13">
    <location>
        <begin position="317"/>
        <end position="338"/>
    </location>
</feature>
<feature type="transmembrane region" description="Helical" evidence="13">
    <location>
        <begin position="539"/>
        <end position="567"/>
    </location>
</feature>
<feature type="transmembrane region" description="Helical" evidence="13">
    <location>
        <begin position="358"/>
        <end position="383"/>
    </location>
</feature>
<dbReference type="HOGENOM" id="CLU_000604_27_3_1"/>
<dbReference type="InterPro" id="IPR011527">
    <property type="entry name" value="ABC1_TM_dom"/>
</dbReference>
<dbReference type="FunFam" id="1.20.1560.10:FF:000020">
    <property type="entry name" value="ABC metal ion transporter"/>
    <property type="match status" value="1"/>
</dbReference>
<accession>T1KCV1</accession>
<dbReference type="SMART" id="SM00382">
    <property type="entry name" value="AAA"/>
    <property type="match status" value="2"/>
</dbReference>
<dbReference type="CDD" id="cd03250">
    <property type="entry name" value="ABCC_MRP_domain1"/>
    <property type="match status" value="1"/>
</dbReference>
<dbReference type="InterPro" id="IPR036640">
    <property type="entry name" value="ABC1_TM_sf"/>
</dbReference>
<dbReference type="PROSITE" id="PS50893">
    <property type="entry name" value="ABC_TRANSPORTER_2"/>
    <property type="match status" value="2"/>
</dbReference>
<dbReference type="GO" id="GO:0016887">
    <property type="term" value="F:ATP hydrolysis activity"/>
    <property type="evidence" value="ECO:0007669"/>
    <property type="project" value="InterPro"/>
</dbReference>
<feature type="transmembrane region" description="Helical" evidence="13">
    <location>
        <begin position="1072"/>
        <end position="1091"/>
    </location>
</feature>
<evidence type="ECO:0000256" key="5">
    <source>
        <dbReference type="ARBA" id="ARBA00022692"/>
    </source>
</evidence>
<dbReference type="EnsemblMetazoa" id="tetur09g00590.1">
    <property type="protein sequence ID" value="tetur09g00590.1"/>
    <property type="gene ID" value="tetur09g00590"/>
</dbReference>
<evidence type="ECO:0000256" key="3">
    <source>
        <dbReference type="ARBA" id="ARBA00022448"/>
    </source>
</evidence>
<keyword evidence="7" id="KW-0547">Nucleotide-binding</keyword>
<evidence type="ECO:0000256" key="10">
    <source>
        <dbReference type="ARBA" id="ARBA00023136"/>
    </source>
</evidence>
<dbReference type="PANTHER" id="PTHR24223:SF443">
    <property type="entry name" value="MULTIDRUG-RESISTANCE LIKE PROTEIN 1, ISOFORM I"/>
    <property type="match status" value="1"/>
</dbReference>
<reference evidence="16" key="2">
    <citation type="submission" date="2015-06" db="UniProtKB">
        <authorList>
            <consortium name="EnsemblMetazoa"/>
        </authorList>
    </citation>
    <scope>IDENTIFICATION</scope>
</reference>
<evidence type="ECO:0000313" key="16">
    <source>
        <dbReference type="EnsemblMetazoa" id="tetur09g00590.1"/>
    </source>
</evidence>
<feature type="transmembrane region" description="Helical" evidence="13">
    <location>
        <begin position="1097"/>
        <end position="1117"/>
    </location>
</feature>
<protein>
    <recommendedName>
        <fullName evidence="11">ABC-type glutathione-S-conjugate transporter</fullName>
        <ecNumber evidence="11">7.6.2.3</ecNumber>
    </recommendedName>
</protein>
<evidence type="ECO:0000256" key="12">
    <source>
        <dbReference type="ARBA" id="ARBA00047523"/>
    </source>
</evidence>
<keyword evidence="3" id="KW-0813">Transport</keyword>
<dbReference type="Proteomes" id="UP000015104">
    <property type="component" value="Unassembled WGS sequence"/>
</dbReference>
<name>T1KCV1_TETUR</name>
<sequence>MDEFETNSEPIIEAAVDDAVYFEALCHENIFWSNNQTWNTTSPKLSRCFSQTVLNWLPTGLLWLFTIIKQLVKSDTCVKETQKIPWNLQNSSRFILTLICILLYVLQLSKTIYQHSYSPESIIPVDFLAPILNIVSFILVLTLFHYHRLNGVHSSVTIWIYIFLQTITSFITSFQTWTYPEDYSPFDINLFNTQSVVIFLLLFVISFADVPNPPLEDHSETGAQKDSYGINPETKASFPNYLLFLWFSPLAWLGWRKILTTKDFWDLRDDMKTKNLIQVFESSTEKKTFHGKKPQNVKQLLLDKHKLSIIPVLIKIFGYRFLVGSFLLLVHDIAQFIIPQLLKYFIDFIERQSDEPVWHGYTIVVALFLASTIQTVSINHYFYHMYIMGMKVSSTLTAVIYKKSLKLGNEIGKEITSGEKVNLLSVDARKFMDFLPFVNLIWSIPLLVLLAIYFLYIELGYSSFFGFFIMITMLPINAIMIRIGQKFQTKSMEQKDKRIKFMNEVLSGIKIIKFYAWEEPFLQNLIAIRTKELDHLESLSFLHCVLLFLWNCSTTIVSIVTFATFTLVQGETLTAQKAFVSLSLFNILRFPLTMIPNIISSYISTSVSIKRINEFLSANELEPYVTRNDEPDFAVTVEDGYFMWNQVISEDESGDHKANKVFGSITDKDYETYKLLSESNLKQINMKIEQGKLVAIIGPVGSGKSSLLHAILGEMKKVKGRVNIDGKLKMAFVSQQVWIQNTTLRENILFGNPYIKSKYDRVISACALDLDISYLPEGDETEIGEKGINLSGGQKQRVSLARACYSDSDLYIMDDPLSAVDAHVSAHIFENVFSSESGLLKDKTRIVVINRLDLLTKVDQIYILNNGMIRETGTYKELMKSEIRFVEYVEQLTQGTSTSQNNQQFEAKDVNMQNDDDLDERNKLIRQETTETGTVKSVVYFEYFKMVTFLWTFLIIASHFVMEGFELASNVWLSEWSDLDTKEKAVNDSLLVNAKMGIGIYSVLGLSKGIVTFIVSWTLVIGTSKASVGFHRDLLFHVFHAPISFFDSNPLGRILNRFSKDMDSIDTTLPQALTNWLGYFFAIAASFIILFVKTPTFIATFIPIFIVYGFVQVIYMATSRQLKRLESISRSPIYTHFGETLSGFSTIRAFNVSEQFMEESAKKVDLNISCLYLSVTLNRWLSTRLEFFGILITLSTTIFAVVARDSLEPGLVGLVVSYSILLTGKLSWFVRTASDFETNIVSVERILEYCKISNEEDWYKARYQFGSELIIKGISANIKSKEKVGIVGRTGAGKSTLTLALFRLIEPSGGKIYIDDYDICDLPLSKLRSRLAIIPQDPVLFGGSLRFNLDPVNQYTSNEIWTALSHVQLADFIAANGGLNFKITEEGKKLSCGQRQLICLARALLKKPKILVLDEATAAIDLETDNLIQKAIRSQFGECTILTIAHRLNTILDSDRVMVLDAGQIIEFDEPRNLLNNKDSLFYSLAKEANLIKPTV</sequence>
<dbReference type="InterPro" id="IPR003593">
    <property type="entry name" value="AAA+_ATPase"/>
</dbReference>
<organism evidence="16 17">
    <name type="scientific">Tetranychus urticae</name>
    <name type="common">Two-spotted spider mite</name>
    <dbReference type="NCBI Taxonomy" id="32264"/>
    <lineage>
        <taxon>Eukaryota</taxon>
        <taxon>Metazoa</taxon>
        <taxon>Ecdysozoa</taxon>
        <taxon>Arthropoda</taxon>
        <taxon>Chelicerata</taxon>
        <taxon>Arachnida</taxon>
        <taxon>Acari</taxon>
        <taxon>Acariformes</taxon>
        <taxon>Trombidiformes</taxon>
        <taxon>Prostigmata</taxon>
        <taxon>Eleutherengona</taxon>
        <taxon>Raphignathae</taxon>
        <taxon>Tetranychoidea</taxon>
        <taxon>Tetranychidae</taxon>
        <taxon>Tetranychus</taxon>
    </lineage>
</organism>
<dbReference type="CDD" id="cd18595">
    <property type="entry name" value="ABC_6TM_MRP1_2_3_6_D1_like"/>
    <property type="match status" value="1"/>
</dbReference>
<evidence type="ECO:0000256" key="2">
    <source>
        <dbReference type="ARBA" id="ARBA00009726"/>
    </source>
</evidence>
<feature type="domain" description="ABC transporter" evidence="14">
    <location>
        <begin position="665"/>
        <end position="891"/>
    </location>
</feature>
<keyword evidence="9 13" id="KW-1133">Transmembrane helix</keyword>
<dbReference type="FunFam" id="3.40.50.300:FF:000074">
    <property type="entry name" value="Multidrug resistance-associated protein 5 isoform 1"/>
    <property type="match status" value="1"/>
</dbReference>
<keyword evidence="5 13" id="KW-0812">Transmembrane</keyword>
<evidence type="ECO:0000259" key="14">
    <source>
        <dbReference type="PROSITE" id="PS50893"/>
    </source>
</evidence>
<evidence type="ECO:0000256" key="8">
    <source>
        <dbReference type="ARBA" id="ARBA00022840"/>
    </source>
</evidence>
<evidence type="ECO:0000256" key="1">
    <source>
        <dbReference type="ARBA" id="ARBA00004128"/>
    </source>
</evidence>
<dbReference type="CDD" id="cd03244">
    <property type="entry name" value="ABCC_MRP_domain2"/>
    <property type="match status" value="1"/>
</dbReference>
<feature type="transmembrane region" description="Helical" evidence="13">
    <location>
        <begin position="943"/>
        <end position="962"/>
    </location>
</feature>
<feature type="transmembrane region" description="Helical" evidence="13">
    <location>
        <begin position="998"/>
        <end position="1022"/>
    </location>
</feature>
<dbReference type="Gene3D" id="3.40.50.300">
    <property type="entry name" value="P-loop containing nucleotide triphosphate hydrolases"/>
    <property type="match status" value="2"/>
</dbReference>
<feature type="transmembrane region" description="Helical" evidence="13">
    <location>
        <begin position="1187"/>
        <end position="1204"/>
    </location>
</feature>
<evidence type="ECO:0000256" key="7">
    <source>
        <dbReference type="ARBA" id="ARBA00022741"/>
    </source>
</evidence>
<dbReference type="PANTHER" id="PTHR24223">
    <property type="entry name" value="ATP-BINDING CASSETTE SUB-FAMILY C"/>
    <property type="match status" value="1"/>
</dbReference>
<dbReference type="GO" id="GO:0005524">
    <property type="term" value="F:ATP binding"/>
    <property type="evidence" value="ECO:0007669"/>
    <property type="project" value="UniProtKB-KW"/>
</dbReference>
<dbReference type="InterPro" id="IPR027417">
    <property type="entry name" value="P-loop_NTPase"/>
</dbReference>
<comment type="catalytic activity">
    <reaction evidence="12">
        <text>leukotriene C4(in) + ATP + H2O = leukotriene C4(out) + ADP + phosphate + H(+)</text>
        <dbReference type="Rhea" id="RHEA:38963"/>
        <dbReference type="ChEBI" id="CHEBI:15377"/>
        <dbReference type="ChEBI" id="CHEBI:15378"/>
        <dbReference type="ChEBI" id="CHEBI:30616"/>
        <dbReference type="ChEBI" id="CHEBI:43474"/>
        <dbReference type="ChEBI" id="CHEBI:57973"/>
        <dbReference type="ChEBI" id="CHEBI:456216"/>
    </reaction>
    <physiologicalReaction direction="left-to-right" evidence="12">
        <dbReference type="Rhea" id="RHEA:38964"/>
    </physiologicalReaction>
</comment>
<feature type="domain" description="ABC transporter" evidence="14">
    <location>
        <begin position="1253"/>
        <end position="1487"/>
    </location>
</feature>
<feature type="domain" description="ABC transmembrane type-1" evidence="15">
    <location>
        <begin position="953"/>
        <end position="1238"/>
    </location>
</feature>
<feature type="transmembrane region" description="Helical" evidence="13">
    <location>
        <begin position="125"/>
        <end position="146"/>
    </location>
</feature>
<dbReference type="EMBL" id="CAEY01001996">
    <property type="status" value="NOT_ANNOTATED_CDS"/>
    <property type="molecule type" value="Genomic_DNA"/>
</dbReference>
<evidence type="ECO:0000259" key="15">
    <source>
        <dbReference type="PROSITE" id="PS50929"/>
    </source>
</evidence>
<feature type="domain" description="ABC transmembrane type-1" evidence="15">
    <location>
        <begin position="322"/>
        <end position="604"/>
    </location>
</feature>
<dbReference type="CDD" id="cd18603">
    <property type="entry name" value="ABC_6TM_MRP1_2_3_6_D2_like"/>
    <property type="match status" value="1"/>
</dbReference>
<feature type="transmembrane region" description="Helical" evidence="13">
    <location>
        <begin position="463"/>
        <end position="483"/>
    </location>
</feature>
<evidence type="ECO:0000256" key="4">
    <source>
        <dbReference type="ARBA" id="ARBA00022554"/>
    </source>
</evidence>
<evidence type="ECO:0000256" key="9">
    <source>
        <dbReference type="ARBA" id="ARBA00022989"/>
    </source>
</evidence>
<keyword evidence="17" id="KW-1185">Reference proteome</keyword>
<evidence type="ECO:0000313" key="17">
    <source>
        <dbReference type="Proteomes" id="UP000015104"/>
    </source>
</evidence>
<dbReference type="Pfam" id="PF00005">
    <property type="entry name" value="ABC_tran"/>
    <property type="match status" value="2"/>
</dbReference>
<keyword evidence="6" id="KW-0677">Repeat</keyword>
<dbReference type="GO" id="GO:0015431">
    <property type="term" value="F:ABC-type glutathione S-conjugate transporter activity"/>
    <property type="evidence" value="ECO:0007669"/>
    <property type="project" value="UniProtKB-EC"/>
</dbReference>
<comment type="subcellular location">
    <subcellularLocation>
        <location evidence="1">Vacuole membrane</location>
        <topology evidence="1">Multi-pass membrane protein</topology>
    </subcellularLocation>
</comment>
<evidence type="ECO:0000256" key="6">
    <source>
        <dbReference type="ARBA" id="ARBA00022737"/>
    </source>
</evidence>
<dbReference type="Gene3D" id="1.20.1560.10">
    <property type="entry name" value="ABC transporter type 1, transmembrane domain"/>
    <property type="match status" value="2"/>
</dbReference>
<dbReference type="GO" id="GO:0000323">
    <property type="term" value="C:lytic vacuole"/>
    <property type="evidence" value="ECO:0007669"/>
    <property type="project" value="UniProtKB-ARBA"/>
</dbReference>
<keyword evidence="8" id="KW-0067">ATP-binding</keyword>
<dbReference type="GO" id="GO:0005774">
    <property type="term" value="C:vacuolar membrane"/>
    <property type="evidence" value="ECO:0007669"/>
    <property type="project" value="UniProtKB-SubCell"/>
</dbReference>
<dbReference type="InterPro" id="IPR050173">
    <property type="entry name" value="ABC_transporter_C-like"/>
</dbReference>
<proteinExistence type="inferred from homology"/>
<dbReference type="EC" id="7.6.2.3" evidence="11"/>
<dbReference type="PROSITE" id="PS50929">
    <property type="entry name" value="ABC_TM1F"/>
    <property type="match status" value="2"/>
</dbReference>
<dbReference type="FunFam" id="1.20.1560.10:FF:000001">
    <property type="entry name" value="ATP-binding cassette subfamily C member 1"/>
    <property type="match status" value="1"/>
</dbReference>
<dbReference type="SUPFAM" id="SSF52540">
    <property type="entry name" value="P-loop containing nucleoside triphosphate hydrolases"/>
    <property type="match status" value="2"/>
</dbReference>
<dbReference type="SUPFAM" id="SSF90123">
    <property type="entry name" value="ABC transporter transmembrane region"/>
    <property type="match status" value="2"/>
</dbReference>
<reference evidence="17" key="1">
    <citation type="submission" date="2011-08" db="EMBL/GenBank/DDBJ databases">
        <authorList>
            <person name="Rombauts S."/>
        </authorList>
    </citation>
    <scope>NUCLEOTIDE SEQUENCE</scope>
    <source>
        <strain evidence="17">London</strain>
    </source>
</reference>
<feature type="transmembrane region" description="Helical" evidence="13">
    <location>
        <begin position="158"/>
        <end position="177"/>
    </location>
</feature>
<dbReference type="Pfam" id="PF00664">
    <property type="entry name" value="ABC_membrane"/>
    <property type="match status" value="2"/>
</dbReference>